<dbReference type="PANTHER" id="PTHR47663:SF1">
    <property type="entry name" value="XYLANOLYTIC TRANSCRIPTIONAL ACTIVATOR XLNR-RELATED"/>
    <property type="match status" value="1"/>
</dbReference>
<accession>A0ABR3R8N3</accession>
<protein>
    <submittedName>
        <fullName evidence="6">Uncharacterized protein</fullName>
    </submittedName>
</protein>
<feature type="compositionally biased region" description="Polar residues" evidence="5">
    <location>
        <begin position="283"/>
        <end position="292"/>
    </location>
</feature>
<keyword evidence="3" id="KW-0238">DNA-binding</keyword>
<dbReference type="InterPro" id="IPR051439">
    <property type="entry name" value="XlnR/Xlr1"/>
</dbReference>
<keyword evidence="4" id="KW-0804">Transcription</keyword>
<evidence type="ECO:0000256" key="3">
    <source>
        <dbReference type="ARBA" id="ARBA00023125"/>
    </source>
</evidence>
<evidence type="ECO:0000256" key="2">
    <source>
        <dbReference type="ARBA" id="ARBA00023015"/>
    </source>
</evidence>
<dbReference type="EMBL" id="JAKJXO020000009">
    <property type="protein sequence ID" value="KAL1600800.1"/>
    <property type="molecule type" value="Genomic_DNA"/>
</dbReference>
<proteinExistence type="predicted"/>
<keyword evidence="7" id="KW-1185">Reference proteome</keyword>
<evidence type="ECO:0000256" key="5">
    <source>
        <dbReference type="SAM" id="MobiDB-lite"/>
    </source>
</evidence>
<feature type="region of interest" description="Disordered" evidence="5">
    <location>
        <begin position="280"/>
        <end position="301"/>
    </location>
</feature>
<sequence>MLDNECEDLYQPVPDTLWQAGEFYTGNSGPKRRGLSFQCTSHDVFGFFLPLMTILGDIVDMNAQKNHPRFGQRTSWDSFESEITHQLERYAYSLQEFKTQHGCGAPGDDAADPIRGECAHQTRKVVAYATHIMHVLHILLHGKWDPVALLEDDNMWICSQSFLSATSSAISAAHAVEEILELDPDLSFMPYFFGMVSTAPTVPSARHSLIVFQYLLQGSLILLLLADKLSTETNDGVIRACETIVRAHEAAVVTLNTEYQVHFLDLSPLDPKLTLPAKFPQSHDFNTSTNKRPQPLAGNVARETPRSTFLIPLDESR</sequence>
<name>A0ABR3R8N3_9PLEO</name>
<keyword evidence="2" id="KW-0805">Transcription regulation</keyword>
<evidence type="ECO:0000256" key="1">
    <source>
        <dbReference type="ARBA" id="ARBA00022833"/>
    </source>
</evidence>
<dbReference type="PANTHER" id="PTHR47663">
    <property type="entry name" value="XYLANOLYTIC TRANSCRIPTIONAL ACTIVATOR XLNR-RELATED"/>
    <property type="match status" value="1"/>
</dbReference>
<evidence type="ECO:0000313" key="6">
    <source>
        <dbReference type="EMBL" id="KAL1600800.1"/>
    </source>
</evidence>
<organism evidence="6 7">
    <name type="scientific">Paraconiothyrium brasiliense</name>
    <dbReference type="NCBI Taxonomy" id="300254"/>
    <lineage>
        <taxon>Eukaryota</taxon>
        <taxon>Fungi</taxon>
        <taxon>Dikarya</taxon>
        <taxon>Ascomycota</taxon>
        <taxon>Pezizomycotina</taxon>
        <taxon>Dothideomycetes</taxon>
        <taxon>Pleosporomycetidae</taxon>
        <taxon>Pleosporales</taxon>
        <taxon>Massarineae</taxon>
        <taxon>Didymosphaeriaceae</taxon>
        <taxon>Paraconiothyrium</taxon>
    </lineage>
</organism>
<evidence type="ECO:0000256" key="4">
    <source>
        <dbReference type="ARBA" id="ARBA00023163"/>
    </source>
</evidence>
<gene>
    <name evidence="6" type="ORF">SLS60_007188</name>
</gene>
<evidence type="ECO:0000313" key="7">
    <source>
        <dbReference type="Proteomes" id="UP001521785"/>
    </source>
</evidence>
<keyword evidence="1" id="KW-0862">Zinc</keyword>
<reference evidence="6 7" key="1">
    <citation type="submission" date="2024-02" db="EMBL/GenBank/DDBJ databases">
        <title>De novo assembly and annotation of 12 fungi associated with fruit tree decline syndrome in Ontario, Canada.</title>
        <authorList>
            <person name="Sulman M."/>
            <person name="Ellouze W."/>
            <person name="Ilyukhin E."/>
        </authorList>
    </citation>
    <scope>NUCLEOTIDE SEQUENCE [LARGE SCALE GENOMIC DNA]</scope>
    <source>
        <strain evidence="6 7">M42-189</strain>
    </source>
</reference>
<comment type="caution">
    <text evidence="6">The sequence shown here is derived from an EMBL/GenBank/DDBJ whole genome shotgun (WGS) entry which is preliminary data.</text>
</comment>
<dbReference type="Proteomes" id="UP001521785">
    <property type="component" value="Unassembled WGS sequence"/>
</dbReference>